<protein>
    <submittedName>
        <fullName evidence="1">Uncharacterized protein</fullName>
    </submittedName>
</protein>
<reference evidence="1 2" key="1">
    <citation type="submission" date="2019-03" db="EMBL/GenBank/DDBJ databases">
        <authorList>
            <person name="Kim M.K.M."/>
        </authorList>
    </citation>
    <scope>NUCLEOTIDE SEQUENCE [LARGE SCALE GENOMIC DNA]</scope>
    <source>
        <strain evidence="1 2">17J68-12</strain>
    </source>
</reference>
<proteinExistence type="predicted"/>
<organism evidence="1 2">
    <name type="scientific">Flaviaesturariibacter flavus</name>
    <dbReference type="NCBI Taxonomy" id="2502780"/>
    <lineage>
        <taxon>Bacteria</taxon>
        <taxon>Pseudomonadati</taxon>
        <taxon>Bacteroidota</taxon>
        <taxon>Chitinophagia</taxon>
        <taxon>Chitinophagales</taxon>
        <taxon>Chitinophagaceae</taxon>
        <taxon>Flaviaestuariibacter</taxon>
    </lineage>
</organism>
<comment type="caution">
    <text evidence="1">The sequence shown here is derived from an EMBL/GenBank/DDBJ whole genome shotgun (WGS) entry which is preliminary data.</text>
</comment>
<dbReference type="Proteomes" id="UP000295334">
    <property type="component" value="Unassembled WGS sequence"/>
</dbReference>
<dbReference type="EMBL" id="SJZI01000042">
    <property type="protein sequence ID" value="TCJ14157.1"/>
    <property type="molecule type" value="Genomic_DNA"/>
</dbReference>
<dbReference type="RefSeq" id="WP_131449005.1">
    <property type="nucleotide sequence ID" value="NZ_SJZI01000042.1"/>
</dbReference>
<accession>A0A4R1BB33</accession>
<gene>
    <name evidence="1" type="ORF">EPD60_09120</name>
</gene>
<dbReference type="AlphaFoldDB" id="A0A4R1BB33"/>
<evidence type="ECO:0000313" key="1">
    <source>
        <dbReference type="EMBL" id="TCJ14157.1"/>
    </source>
</evidence>
<keyword evidence="2" id="KW-1185">Reference proteome</keyword>
<dbReference type="PROSITE" id="PS51257">
    <property type="entry name" value="PROKAR_LIPOPROTEIN"/>
    <property type="match status" value="1"/>
</dbReference>
<name>A0A4R1BB33_9BACT</name>
<sequence>MRFIVPVLLVAGVLFATSCKKNVTAEDRATITFVFKFDSTQARLNNIGQPTGMAVGNAAQSPVFNSISAHYIELAPSAFTALGSGTVLYRAPETTAGGANAIDVEQSTIVGAHQGFFSMPIKDLPPGEYEFLRLSLAYQNFDVKYYLDTVIAGTAIRQEFFGTVAGFIGFNNYIKSFPVKERTITVNGNRPQGFWGFESSVRYGGLTFPVLDSATAPAGATTVVNPIFTSSPVPAGSCVVTAAFSPGKLVIRGDETQNMTVEVSLSTNKSFEWREVVHNGLWEPTKGEKVQDMGIRGMLPRIL</sequence>
<dbReference type="OrthoDB" id="978343at2"/>
<evidence type="ECO:0000313" key="2">
    <source>
        <dbReference type="Proteomes" id="UP000295334"/>
    </source>
</evidence>